<dbReference type="InterPro" id="IPR011993">
    <property type="entry name" value="PH-like_dom_sf"/>
</dbReference>
<dbReference type="Gene3D" id="1.10.1000.11">
    <property type="entry name" value="Arf Nucleotide-binding Site Opener,domain 2"/>
    <property type="match status" value="1"/>
</dbReference>
<dbReference type="STRING" id="135208.A0A4Z0A7C9"/>
<sequence>MLSSPSASPRPSLTKPPVIEIPKPNPDTESPEAYLKRLMEGVTKAEVASVLASSGDAFHVAALQLYIDRFEFFRYSIDVALRRLLMDVGLPRETQQIDRVMECFASKYRQCNPDLFVSEDHPYILAFSLIMLHTDAFNKSNKRKMSKADYIKNTRLPGVAPEVLDYFYDNIVFAPFIFVEDPLDPRSSFDAPRLPGLTSASSLPGNSSTVTLLGKSTKIDPYYLITNDLLDPLRVDVAAYVSLEDPYNFEGTGGPWQEAELRRAFVSSHYIQVDAVESSRRMSTSLFALSVAGFPSPYPNLGAFPDSLLSPTTNGASALRVVKVGLLKRRDITAEGEKRGSKTKWREWSVILTGSQLLLFRDPVWATNLLEQAKRGVAQLLFPPVSLLKPDEILAVKDAVAVYDRSYARYQYAFRFVSGHGHHFLLQATDDPDMNEWISRINYASAFRSAGVNMRPLGLSGKDVELMGVAAAASHLRELQTREEDRPSSRVRTWDTRSSEELVDRLSHSPSSSIGHASRKGRGRTVTGRDDIQLEAPTAPDLDGAQQFKAAFDQVKADLAAGRLAAMDDYVSGPGARPRAYSLESTMRPSFLSDDDDSQRSSSRTQRIQVKIGDLELRIESTQLELDSHLRLVRNIATLTPFTRATRERLQIAVQRAAKQIKHARLDLARLNCHCQVLQNDLSAEEWDWNRTKTIALKAATKTLYSRRDPSIPRMTLSLHLDEPSRFTSSPRETSFSSASSHQRESSLCDSFHSALDFQWSSSPVLDVHVYGESPLLDSPLATPMSEEDRNGSASSFPFQHGDGSFSSQPKFSPSLAARSMTRLSNGTDSSGVRSHHEKFVTAPEMLEEEAEEWNKTRAAKRVSLVKVPSDLRMGLAIGRTGTNSPQPSTRTIRSPLLKPER</sequence>
<dbReference type="GO" id="GO:0032012">
    <property type="term" value="P:regulation of ARF protein signal transduction"/>
    <property type="evidence" value="ECO:0007669"/>
    <property type="project" value="InterPro"/>
</dbReference>
<evidence type="ECO:0000313" key="4">
    <source>
        <dbReference type="EMBL" id="TFY81538.1"/>
    </source>
</evidence>
<reference evidence="4 5" key="1">
    <citation type="submission" date="2019-02" db="EMBL/GenBank/DDBJ databases">
        <title>Genome sequencing of the rare red list fungi Hericium alpestre (H. flagellum).</title>
        <authorList>
            <person name="Buettner E."/>
            <person name="Kellner H."/>
        </authorList>
    </citation>
    <scope>NUCLEOTIDE SEQUENCE [LARGE SCALE GENOMIC DNA]</scope>
    <source>
        <strain evidence="4 5">DSM 108284</strain>
    </source>
</reference>
<dbReference type="Pfam" id="PF01369">
    <property type="entry name" value="Sec7"/>
    <property type="match status" value="1"/>
</dbReference>
<dbReference type="SUPFAM" id="SSF50729">
    <property type="entry name" value="PH domain-like"/>
    <property type="match status" value="1"/>
</dbReference>
<comment type="caution">
    <text evidence="4">The sequence shown here is derived from an EMBL/GenBank/DDBJ whole genome shotgun (WGS) entry which is preliminary data.</text>
</comment>
<feature type="region of interest" description="Disordered" evidence="1">
    <location>
        <begin position="1"/>
        <end position="30"/>
    </location>
</feature>
<dbReference type="Pfam" id="PF00169">
    <property type="entry name" value="PH"/>
    <property type="match status" value="1"/>
</dbReference>
<dbReference type="PROSITE" id="PS50190">
    <property type="entry name" value="SEC7"/>
    <property type="match status" value="1"/>
</dbReference>
<dbReference type="InterPro" id="IPR035999">
    <property type="entry name" value="Sec7_dom_sf"/>
</dbReference>
<dbReference type="InterPro" id="IPR000904">
    <property type="entry name" value="Sec7_dom"/>
</dbReference>
<organism evidence="4 5">
    <name type="scientific">Hericium alpestre</name>
    <dbReference type="NCBI Taxonomy" id="135208"/>
    <lineage>
        <taxon>Eukaryota</taxon>
        <taxon>Fungi</taxon>
        <taxon>Dikarya</taxon>
        <taxon>Basidiomycota</taxon>
        <taxon>Agaricomycotina</taxon>
        <taxon>Agaricomycetes</taxon>
        <taxon>Russulales</taxon>
        <taxon>Hericiaceae</taxon>
        <taxon>Hericium</taxon>
    </lineage>
</organism>
<dbReference type="Proteomes" id="UP000298061">
    <property type="component" value="Unassembled WGS sequence"/>
</dbReference>
<dbReference type="PANTHER" id="PTHR10663:SF405">
    <property type="entry name" value="ARF GUANINE NUCLEOTIDE EXCHANGE FACTOR SYT1"/>
    <property type="match status" value="1"/>
</dbReference>
<dbReference type="SMART" id="SM00233">
    <property type="entry name" value="PH"/>
    <property type="match status" value="1"/>
</dbReference>
<keyword evidence="5" id="KW-1185">Reference proteome</keyword>
<evidence type="ECO:0000256" key="1">
    <source>
        <dbReference type="SAM" id="MobiDB-lite"/>
    </source>
</evidence>
<accession>A0A4Z0A7C9</accession>
<name>A0A4Z0A7C9_9AGAM</name>
<evidence type="ECO:0000259" key="3">
    <source>
        <dbReference type="PROSITE" id="PS50190"/>
    </source>
</evidence>
<evidence type="ECO:0000313" key="5">
    <source>
        <dbReference type="Proteomes" id="UP000298061"/>
    </source>
</evidence>
<feature type="region of interest" description="Disordered" evidence="1">
    <location>
        <begin position="502"/>
        <end position="526"/>
    </location>
</feature>
<evidence type="ECO:0000259" key="2">
    <source>
        <dbReference type="PROSITE" id="PS50003"/>
    </source>
</evidence>
<dbReference type="AlphaFoldDB" id="A0A4Z0A7C9"/>
<dbReference type="Gene3D" id="2.30.29.30">
    <property type="entry name" value="Pleckstrin-homology domain (PH domain)/Phosphotyrosine-binding domain (PTB)"/>
    <property type="match status" value="1"/>
</dbReference>
<feature type="domain" description="SEC7" evidence="3">
    <location>
        <begin position="13"/>
        <end position="174"/>
    </location>
</feature>
<evidence type="ECO:0008006" key="6">
    <source>
        <dbReference type="Google" id="ProtNLM"/>
    </source>
</evidence>
<feature type="compositionally biased region" description="Low complexity" evidence="1">
    <location>
        <begin position="1"/>
        <end position="12"/>
    </location>
</feature>
<dbReference type="PROSITE" id="PS50003">
    <property type="entry name" value="PH_DOMAIN"/>
    <property type="match status" value="1"/>
</dbReference>
<dbReference type="SUPFAM" id="SSF48425">
    <property type="entry name" value="Sec7 domain"/>
    <property type="match status" value="1"/>
</dbReference>
<dbReference type="SMART" id="SM00222">
    <property type="entry name" value="Sec7"/>
    <property type="match status" value="1"/>
</dbReference>
<gene>
    <name evidence="4" type="ORF">EWM64_g2470</name>
</gene>
<feature type="region of interest" description="Disordered" evidence="1">
    <location>
        <begin position="478"/>
        <end position="497"/>
    </location>
</feature>
<proteinExistence type="predicted"/>
<dbReference type="PANTHER" id="PTHR10663">
    <property type="entry name" value="GUANYL-NUCLEOTIDE EXCHANGE FACTOR"/>
    <property type="match status" value="1"/>
</dbReference>
<protein>
    <recommendedName>
        <fullName evidence="6">SEC7 domain-containing protein</fullName>
    </recommendedName>
</protein>
<dbReference type="InterPro" id="IPR001849">
    <property type="entry name" value="PH_domain"/>
</dbReference>
<dbReference type="OrthoDB" id="430364at2759"/>
<feature type="region of interest" description="Disordered" evidence="1">
    <location>
        <begin position="780"/>
        <end position="810"/>
    </location>
</feature>
<dbReference type="CDD" id="cd00171">
    <property type="entry name" value="Sec7"/>
    <property type="match status" value="1"/>
</dbReference>
<dbReference type="InterPro" id="IPR023394">
    <property type="entry name" value="Sec7_C_sf"/>
</dbReference>
<feature type="compositionally biased region" description="Polar residues" evidence="1">
    <location>
        <begin position="881"/>
        <end position="893"/>
    </location>
</feature>
<dbReference type="EMBL" id="SFCI01000200">
    <property type="protein sequence ID" value="TFY81538.1"/>
    <property type="molecule type" value="Genomic_DNA"/>
</dbReference>
<feature type="domain" description="PH" evidence="2">
    <location>
        <begin position="320"/>
        <end position="446"/>
    </location>
</feature>
<feature type="region of interest" description="Disordered" evidence="1">
    <location>
        <begin position="877"/>
        <end position="902"/>
    </location>
</feature>
<dbReference type="GO" id="GO:0005085">
    <property type="term" value="F:guanyl-nucleotide exchange factor activity"/>
    <property type="evidence" value="ECO:0007669"/>
    <property type="project" value="InterPro"/>
</dbReference>